<feature type="transmembrane region" description="Helical" evidence="7">
    <location>
        <begin position="261"/>
        <end position="291"/>
    </location>
</feature>
<dbReference type="AlphaFoldDB" id="A0A926D0N0"/>
<dbReference type="InterPro" id="IPR025857">
    <property type="entry name" value="MacB_PCD"/>
</dbReference>
<evidence type="ECO:0000256" key="2">
    <source>
        <dbReference type="ARBA" id="ARBA00022475"/>
    </source>
</evidence>
<sequence length="391" mass="41986">MNKADYLRMAFFNIKSNPVRTLLTMLGIIIGTACLIAVYALGRGGEWRIRDELQKFGIQRVWVYSCIDQNDQAPALTMEDASYLEQTLKGVESVQPTAYLQAGLKGVVGNAQVQLRGCTWGIEQEEGFKLLSGRTLSFRDAQEARSVIVLPQAVARQLFGEQQAVGQSVGISGIEFRVIGVLQDDSALGSGSTARCMIPLTTMQRYLGRTTIDEIALTLDSGDAVEPVAQVAQQLLDQRYQGQGYFRTVTLSKETQLASNIVLVFLLIIASVAALSLLVGGIGVMNIMLVTVRERRQEIGVRKALGATRRQILAQFLLESVLIALGGGLGGMLLGTGLTLIAASAIGLPVMLDGTVYLAAAGFSAIVGVFFGTYPARQAARLEPIAALRQG</sequence>
<evidence type="ECO:0000256" key="7">
    <source>
        <dbReference type="SAM" id="Phobius"/>
    </source>
</evidence>
<comment type="caution">
    <text evidence="10">The sequence shown here is derived from an EMBL/GenBank/DDBJ whole genome shotgun (WGS) entry which is preliminary data.</text>
</comment>
<evidence type="ECO:0000256" key="5">
    <source>
        <dbReference type="ARBA" id="ARBA00023136"/>
    </source>
</evidence>
<dbReference type="Pfam" id="PF12704">
    <property type="entry name" value="MacB_PCD"/>
    <property type="match status" value="1"/>
</dbReference>
<keyword evidence="3 7" id="KW-0812">Transmembrane</keyword>
<accession>A0A926D0N0</accession>
<keyword evidence="4 7" id="KW-1133">Transmembrane helix</keyword>
<comment type="similarity">
    <text evidence="6">Belongs to the ABC-4 integral membrane protein family.</text>
</comment>
<dbReference type="RefSeq" id="WP_249284956.1">
    <property type="nucleotide sequence ID" value="NZ_JACRSO010000002.1"/>
</dbReference>
<dbReference type="InterPro" id="IPR050250">
    <property type="entry name" value="Macrolide_Exporter_MacB"/>
</dbReference>
<feature type="domain" description="ABC3 transporter permease C-terminal" evidence="8">
    <location>
        <begin position="271"/>
        <end position="384"/>
    </location>
</feature>
<evidence type="ECO:0000313" key="11">
    <source>
        <dbReference type="Proteomes" id="UP000654279"/>
    </source>
</evidence>
<dbReference type="InterPro" id="IPR003838">
    <property type="entry name" value="ABC3_permease_C"/>
</dbReference>
<dbReference type="EMBL" id="JACRSO010000002">
    <property type="protein sequence ID" value="MBC8529063.1"/>
    <property type="molecule type" value="Genomic_DNA"/>
</dbReference>
<evidence type="ECO:0000259" key="8">
    <source>
        <dbReference type="Pfam" id="PF02687"/>
    </source>
</evidence>
<keyword evidence="11" id="KW-1185">Reference proteome</keyword>
<name>A0A926D0N0_9FIRM</name>
<keyword evidence="2" id="KW-1003">Cell membrane</keyword>
<dbReference type="GO" id="GO:0005886">
    <property type="term" value="C:plasma membrane"/>
    <property type="evidence" value="ECO:0007669"/>
    <property type="project" value="UniProtKB-SubCell"/>
</dbReference>
<organism evidence="10 11">
    <name type="scientific">Luoshenia tenuis</name>
    <dbReference type="NCBI Taxonomy" id="2763654"/>
    <lineage>
        <taxon>Bacteria</taxon>
        <taxon>Bacillati</taxon>
        <taxon>Bacillota</taxon>
        <taxon>Clostridia</taxon>
        <taxon>Christensenellales</taxon>
        <taxon>Christensenellaceae</taxon>
        <taxon>Luoshenia</taxon>
    </lineage>
</organism>
<feature type="transmembrane region" description="Helical" evidence="7">
    <location>
        <begin position="21"/>
        <end position="42"/>
    </location>
</feature>
<evidence type="ECO:0000313" key="10">
    <source>
        <dbReference type="EMBL" id="MBC8529063.1"/>
    </source>
</evidence>
<dbReference type="PROSITE" id="PS51257">
    <property type="entry name" value="PROKAR_LIPOPROTEIN"/>
    <property type="match status" value="1"/>
</dbReference>
<feature type="transmembrane region" description="Helical" evidence="7">
    <location>
        <begin position="312"/>
        <end position="334"/>
    </location>
</feature>
<comment type="subcellular location">
    <subcellularLocation>
        <location evidence="1">Cell membrane</location>
        <topology evidence="1">Multi-pass membrane protein</topology>
    </subcellularLocation>
</comment>
<feature type="domain" description="MacB-like periplasmic core" evidence="9">
    <location>
        <begin position="21"/>
        <end position="234"/>
    </location>
</feature>
<dbReference type="Proteomes" id="UP000654279">
    <property type="component" value="Unassembled WGS sequence"/>
</dbReference>
<dbReference type="GO" id="GO:0022857">
    <property type="term" value="F:transmembrane transporter activity"/>
    <property type="evidence" value="ECO:0007669"/>
    <property type="project" value="TreeGrafter"/>
</dbReference>
<evidence type="ECO:0000256" key="4">
    <source>
        <dbReference type="ARBA" id="ARBA00022989"/>
    </source>
</evidence>
<reference evidence="10" key="1">
    <citation type="submission" date="2020-08" db="EMBL/GenBank/DDBJ databases">
        <title>Genome public.</title>
        <authorList>
            <person name="Liu C."/>
            <person name="Sun Q."/>
        </authorList>
    </citation>
    <scope>NUCLEOTIDE SEQUENCE</scope>
    <source>
        <strain evidence="10">NSJ-44</strain>
    </source>
</reference>
<evidence type="ECO:0000256" key="1">
    <source>
        <dbReference type="ARBA" id="ARBA00004651"/>
    </source>
</evidence>
<proteinExistence type="inferred from homology"/>
<evidence type="ECO:0000256" key="6">
    <source>
        <dbReference type="ARBA" id="ARBA00038076"/>
    </source>
</evidence>
<evidence type="ECO:0000259" key="9">
    <source>
        <dbReference type="Pfam" id="PF12704"/>
    </source>
</evidence>
<dbReference type="PANTHER" id="PTHR30572">
    <property type="entry name" value="MEMBRANE COMPONENT OF TRANSPORTER-RELATED"/>
    <property type="match status" value="1"/>
</dbReference>
<evidence type="ECO:0000256" key="3">
    <source>
        <dbReference type="ARBA" id="ARBA00022692"/>
    </source>
</evidence>
<feature type="transmembrane region" description="Helical" evidence="7">
    <location>
        <begin position="354"/>
        <end position="374"/>
    </location>
</feature>
<protein>
    <submittedName>
        <fullName evidence="10">ABC transporter permease</fullName>
    </submittedName>
</protein>
<gene>
    <name evidence="10" type="ORF">H8699_06450</name>
</gene>
<dbReference type="PANTHER" id="PTHR30572:SF4">
    <property type="entry name" value="ABC TRANSPORTER PERMEASE YTRF"/>
    <property type="match status" value="1"/>
</dbReference>
<dbReference type="Pfam" id="PF02687">
    <property type="entry name" value="FtsX"/>
    <property type="match status" value="1"/>
</dbReference>
<keyword evidence="5 7" id="KW-0472">Membrane</keyword>